<dbReference type="AlphaFoldDB" id="A0A1I8HFU6"/>
<evidence type="ECO:0000313" key="1">
    <source>
        <dbReference type="Proteomes" id="UP000095280"/>
    </source>
</evidence>
<evidence type="ECO:0000313" key="2">
    <source>
        <dbReference type="WBParaSite" id="maker-uti_cns_0005896-snap-gene-0.5-mRNA-1"/>
    </source>
</evidence>
<proteinExistence type="predicted"/>
<name>A0A1I8HFU6_9PLAT</name>
<organism evidence="1 2">
    <name type="scientific">Macrostomum lignano</name>
    <dbReference type="NCBI Taxonomy" id="282301"/>
    <lineage>
        <taxon>Eukaryota</taxon>
        <taxon>Metazoa</taxon>
        <taxon>Spiralia</taxon>
        <taxon>Lophotrochozoa</taxon>
        <taxon>Platyhelminthes</taxon>
        <taxon>Rhabditophora</taxon>
        <taxon>Macrostomorpha</taxon>
        <taxon>Macrostomida</taxon>
        <taxon>Macrostomidae</taxon>
        <taxon>Macrostomum</taxon>
    </lineage>
</organism>
<dbReference type="WBParaSite" id="maker-uti_cns_0005896-snap-gene-0.5-mRNA-1">
    <property type="protein sequence ID" value="maker-uti_cns_0005896-snap-gene-0.5-mRNA-1"/>
    <property type="gene ID" value="maker-uti_cns_0005896-snap-gene-0.5"/>
</dbReference>
<dbReference type="Proteomes" id="UP000095280">
    <property type="component" value="Unplaced"/>
</dbReference>
<protein>
    <submittedName>
        <fullName evidence="2">Cir_N domain-containing protein</fullName>
    </submittedName>
</protein>
<keyword evidence="1" id="KW-1185">Reference proteome</keyword>
<accession>A0A1I8HFU6</accession>
<sequence length="100" mass="11234">QFKLRMSANQQHWEALRRERQFQRRAFAQQQIQAAGSDPSMKGTLDSELRAQQQALDAATRRHAELTADAAATASGADATTESSAKLPRRFTSINYAQQW</sequence>
<reference evidence="2" key="1">
    <citation type="submission" date="2016-11" db="UniProtKB">
        <authorList>
            <consortium name="WormBaseParasite"/>
        </authorList>
    </citation>
    <scope>IDENTIFICATION</scope>
</reference>